<protein>
    <submittedName>
        <fullName evidence="1">Uncharacterized protein</fullName>
    </submittedName>
</protein>
<proteinExistence type="predicted"/>
<dbReference type="EMBL" id="JAPDRQ010000279">
    <property type="protein sequence ID" value="KAJ9651144.1"/>
    <property type="molecule type" value="Genomic_DNA"/>
</dbReference>
<accession>A0ACC2ZUM4</accession>
<gene>
    <name evidence="1" type="ORF">H2198_009570</name>
</gene>
<evidence type="ECO:0000313" key="1">
    <source>
        <dbReference type="EMBL" id="KAJ9651144.1"/>
    </source>
</evidence>
<sequence>MRITRIVSAQAFLGVLTTVACSPVAPINTLTLVNQASDFPGCIDEDTEHVNSTQRIQLHSGDDLFEIFVPVSEQTYNIGEPSPVLFCVQSAKDGPCVHCHLKMDHVQLTRPGICSFLFTDENRGFHDYNISDKDGLVFFDTPGYPALVSCHQPESITHVTRDQKFSVSGCIGGVSDELIQFHSGTDLYQMFVPKDGNSYNIGEPSPSLLCISGAQDGPCGHCHFKMDNLRLFEPGFCSFLFVDDSGTFTNYDISDTAGIVSIGTPGFPSLVTCQEPNRGISDTQTMVIRQHLPSPTRPLVQNTNIPVPRICPQTYGSNLTLWNGLAEYILSVPANQKRFPVYGDDTTLGCVGPVGDVHALCLGCTFKADSLQISREAKLCAIEFDEYQAPLYLNNTVDVLILPVPANITAVTCGLDTVSPPNTNSSLSRRQAPASACPTFADTVVLYLNDMDWLKWNLFVSTDGKTLQLDHPGSTTGCIRAIDNQCFYCDFGVQEVVVPADVTCKITISSNGSPPTTIDFGPGISRSTNEMQLHDIACQKVNTATPLSVVARSLETATVLRQTANTECPSFDIPATIRLLDYNLFSYDLELRPDATTFNFNSQLLGQHAGCRRRSDTQCFSCDSFLTISMLMPLNAGCEYWYSLNGSSLVESFSSGPGVVASGVPILLHNITCQYTDTTSTTPTGARETASWNAKRVVSQSQSAPKTTPPSNQCGIFQDQTEILFKDLSWMEYKLTVRTDGSVFKLDNSESSVGCVEQGSSRSDECILCNFEVAQVVVKDDVFCVFGATKNNKTAFSFNTTAVSAFNLSEFTWDPPIHVHSVKCQKTTTMRLAGSQTTRPKARSDNCPLAEGKISLQSASGTTTLHVPADGEAYWLQDWISSQPHLGCLNANNKQDCSSCDEEYTILDYEPDLGLCRFDTTDSRIYYFGSGILPSSNEPPFTPSRVICGIKPDRFKARTIEPAGHCNMTNAPITLTTDIGQFTIYPPADQKPYPVDSEIADSMFPIWSNRSLIGCHAVQMPYHYCGTCDSFLKSAQIDPKLGMCQFSLINKSNPSNITAEWINATSKSGEFSFGPQRYLVDIQCGLSKRLVPATPTHPVDSLKISTPYSGAHLTALTRRVAKAQHDTEYVSGKNRFHSLAFPVEVTDTSNTTNLSNMTHTADCPASAVWRTAIIGSDGNMYFAPIPLDMEFHPLADMSCLRMVDSACIPCAQIPSVTGVSIHTEGGPCIFFTEDHRQFAVPWTPASSPGVTATDITWVQPAAVLSGIECGTGV</sequence>
<organism evidence="1 2">
    <name type="scientific">Neophaeococcomyces mojaviensis</name>
    <dbReference type="NCBI Taxonomy" id="3383035"/>
    <lineage>
        <taxon>Eukaryota</taxon>
        <taxon>Fungi</taxon>
        <taxon>Dikarya</taxon>
        <taxon>Ascomycota</taxon>
        <taxon>Pezizomycotina</taxon>
        <taxon>Eurotiomycetes</taxon>
        <taxon>Chaetothyriomycetidae</taxon>
        <taxon>Chaetothyriales</taxon>
        <taxon>Chaetothyriales incertae sedis</taxon>
        <taxon>Neophaeococcomyces</taxon>
    </lineage>
</organism>
<comment type="caution">
    <text evidence="1">The sequence shown here is derived from an EMBL/GenBank/DDBJ whole genome shotgun (WGS) entry which is preliminary data.</text>
</comment>
<reference evidence="1" key="1">
    <citation type="submission" date="2022-10" db="EMBL/GenBank/DDBJ databases">
        <title>Culturing micro-colonial fungi from biological soil crusts in the Mojave desert and describing Neophaeococcomyces mojavensis, and introducing the new genera and species Taxawa tesnikishii.</title>
        <authorList>
            <person name="Kurbessoian T."/>
            <person name="Stajich J.E."/>
        </authorList>
    </citation>
    <scope>NUCLEOTIDE SEQUENCE</scope>
    <source>
        <strain evidence="1">JES_112</strain>
    </source>
</reference>
<evidence type="ECO:0000313" key="2">
    <source>
        <dbReference type="Proteomes" id="UP001172386"/>
    </source>
</evidence>
<dbReference type="Proteomes" id="UP001172386">
    <property type="component" value="Unassembled WGS sequence"/>
</dbReference>
<keyword evidence="2" id="KW-1185">Reference proteome</keyword>
<name>A0ACC2ZUM4_9EURO</name>